<proteinExistence type="predicted"/>
<dbReference type="RefSeq" id="WP_132322911.1">
    <property type="nucleotide sequence ID" value="NZ_FWZT01000020.1"/>
</dbReference>
<name>A0A1Y6CFZ0_9BACT</name>
<dbReference type="EMBL" id="FWZT01000020">
    <property type="protein sequence ID" value="SMF59843.1"/>
    <property type="molecule type" value="Genomic_DNA"/>
</dbReference>
<evidence type="ECO:0000313" key="1">
    <source>
        <dbReference type="EMBL" id="SMF59843.1"/>
    </source>
</evidence>
<dbReference type="AlphaFoldDB" id="A0A1Y6CFZ0"/>
<dbReference type="STRING" id="1513793.SAMN06296036_12050"/>
<keyword evidence="2" id="KW-1185">Reference proteome</keyword>
<gene>
    <name evidence="1" type="ORF">SAMN06296036_12050</name>
</gene>
<sequence>MTRLLTIALLCLPAFSYGGNEHSSGGLMLAYPEYNVTLELDQPDFREALRESILQETVTINEEVLTVDSVSISDQVIKARQGDQALLIRTKLND</sequence>
<organism evidence="1 2">
    <name type="scientific">Pseudobacteriovorax antillogorgiicola</name>
    <dbReference type="NCBI Taxonomy" id="1513793"/>
    <lineage>
        <taxon>Bacteria</taxon>
        <taxon>Pseudomonadati</taxon>
        <taxon>Bdellovibrionota</taxon>
        <taxon>Oligoflexia</taxon>
        <taxon>Oligoflexales</taxon>
        <taxon>Pseudobacteriovoracaceae</taxon>
        <taxon>Pseudobacteriovorax</taxon>
    </lineage>
</organism>
<accession>A0A1Y6CFZ0</accession>
<protein>
    <submittedName>
        <fullName evidence="1">Uncharacterized protein</fullName>
    </submittedName>
</protein>
<reference evidence="2" key="1">
    <citation type="submission" date="2017-04" db="EMBL/GenBank/DDBJ databases">
        <authorList>
            <person name="Varghese N."/>
            <person name="Submissions S."/>
        </authorList>
    </citation>
    <scope>NUCLEOTIDE SEQUENCE [LARGE SCALE GENOMIC DNA]</scope>
    <source>
        <strain evidence="2">RKEM611</strain>
    </source>
</reference>
<dbReference type="Proteomes" id="UP000192907">
    <property type="component" value="Unassembled WGS sequence"/>
</dbReference>
<evidence type="ECO:0000313" key="2">
    <source>
        <dbReference type="Proteomes" id="UP000192907"/>
    </source>
</evidence>